<dbReference type="PANTHER" id="PTHR43283">
    <property type="entry name" value="BETA-LACTAMASE-RELATED"/>
    <property type="match status" value="1"/>
</dbReference>
<accession>A0ABW5QC23</accession>
<name>A0ABW5QC23_9BACI</name>
<gene>
    <name evidence="3" type="ORF">ACFSW4_09165</name>
</gene>
<dbReference type="InterPro" id="IPR050789">
    <property type="entry name" value="Diverse_Enzym_Activities"/>
</dbReference>
<dbReference type="Proteomes" id="UP001597452">
    <property type="component" value="Unassembled WGS sequence"/>
</dbReference>
<evidence type="ECO:0000259" key="2">
    <source>
        <dbReference type="Pfam" id="PF00144"/>
    </source>
</evidence>
<dbReference type="GO" id="GO:0016787">
    <property type="term" value="F:hydrolase activity"/>
    <property type="evidence" value="ECO:0007669"/>
    <property type="project" value="UniProtKB-KW"/>
</dbReference>
<dbReference type="InterPro" id="IPR001466">
    <property type="entry name" value="Beta-lactam-related"/>
</dbReference>
<evidence type="ECO:0000313" key="4">
    <source>
        <dbReference type="Proteomes" id="UP001597452"/>
    </source>
</evidence>
<keyword evidence="1 3" id="KW-0378">Hydrolase</keyword>
<dbReference type="InterPro" id="IPR012338">
    <property type="entry name" value="Beta-lactam/transpept-like"/>
</dbReference>
<dbReference type="RefSeq" id="WP_377328823.1">
    <property type="nucleotide sequence ID" value="NZ_JBHUMZ010000021.1"/>
</dbReference>
<dbReference type="EC" id="3.-.-.-" evidence="3"/>
<dbReference type="Gene3D" id="3.40.710.10">
    <property type="entry name" value="DD-peptidase/beta-lactamase superfamily"/>
    <property type="match status" value="1"/>
</dbReference>
<dbReference type="PANTHER" id="PTHR43283:SF11">
    <property type="entry name" value="BETA-LACTAMASE-RELATED DOMAIN-CONTAINING PROTEIN"/>
    <property type="match status" value="1"/>
</dbReference>
<evidence type="ECO:0000313" key="3">
    <source>
        <dbReference type="EMBL" id="MFD2639030.1"/>
    </source>
</evidence>
<organism evidence="3 4">
    <name type="scientific">Piscibacillus salipiscarius</name>
    <dbReference type="NCBI Taxonomy" id="299480"/>
    <lineage>
        <taxon>Bacteria</taxon>
        <taxon>Bacillati</taxon>
        <taxon>Bacillota</taxon>
        <taxon>Bacilli</taxon>
        <taxon>Bacillales</taxon>
        <taxon>Bacillaceae</taxon>
        <taxon>Piscibacillus</taxon>
    </lineage>
</organism>
<dbReference type="Pfam" id="PF00144">
    <property type="entry name" value="Beta-lactamase"/>
    <property type="match status" value="1"/>
</dbReference>
<keyword evidence="4" id="KW-1185">Reference proteome</keyword>
<dbReference type="EMBL" id="JBHUMZ010000021">
    <property type="protein sequence ID" value="MFD2639030.1"/>
    <property type="molecule type" value="Genomic_DNA"/>
</dbReference>
<evidence type="ECO:0000256" key="1">
    <source>
        <dbReference type="ARBA" id="ARBA00022801"/>
    </source>
</evidence>
<comment type="caution">
    <text evidence="3">The sequence shown here is derived from an EMBL/GenBank/DDBJ whole genome shotgun (WGS) entry which is preliminary data.</text>
</comment>
<feature type="domain" description="Beta-lactamase-related" evidence="2">
    <location>
        <begin position="5"/>
        <end position="328"/>
    </location>
</feature>
<proteinExistence type="predicted"/>
<protein>
    <submittedName>
        <fullName evidence="3">Serine hydrolase domain-containing protein</fullName>
        <ecNumber evidence="3">3.-.-.-</ecNumber>
    </submittedName>
</protein>
<reference evidence="4" key="1">
    <citation type="journal article" date="2019" name="Int. J. Syst. Evol. Microbiol.">
        <title>The Global Catalogue of Microorganisms (GCM) 10K type strain sequencing project: providing services to taxonomists for standard genome sequencing and annotation.</title>
        <authorList>
            <consortium name="The Broad Institute Genomics Platform"/>
            <consortium name="The Broad Institute Genome Sequencing Center for Infectious Disease"/>
            <person name="Wu L."/>
            <person name="Ma J."/>
        </authorList>
    </citation>
    <scope>NUCLEOTIDE SEQUENCE [LARGE SCALE GENOMIC DNA]</scope>
    <source>
        <strain evidence="4">TISTR 1571</strain>
    </source>
</reference>
<dbReference type="SUPFAM" id="SSF56601">
    <property type="entry name" value="beta-lactamase/transpeptidase-like"/>
    <property type="match status" value="1"/>
</dbReference>
<sequence>MQLLKSILDQYLEREYFSGAVCTVIKDDDLVFEQSLGYTNINQSQKVTSETVFDLASLTKIVTSTLILRLITNQKLSLKTQLGDCLPIQQKELSSITIHQLLTHSSGIKAWHPFYTHLPERNFFKLLDDIEIKHDGREKVEYSDLNYMLLGKVLEHEYSTDLNQIVNQNLNKRLSSDFSYGPLNASNIAATEFGNRTEMGMCKNRGLDFNQWRQTDQPIIGEVNDGNTYYFFNGQAGHAGLFGSVKDLIKLNDLYLKGGVYNHEVFLNEELINQSLENQVGQRGLGWHSGRPFPAGMGHTGFTGTAIWIVPEHQLNVVLLTNRLNTKQPQNLQGFREEVFKAIMDEFI</sequence>